<dbReference type="PANTHER" id="PTHR44835">
    <property type="entry name" value="UDP-N-ACETYLGLUCOSAMINE--PEPTIDE N-ACETYLGLUCOSAMINYLTRANSFERASE SPINDLY-RELATED"/>
    <property type="match status" value="1"/>
</dbReference>
<evidence type="ECO:0000256" key="1">
    <source>
        <dbReference type="ARBA" id="ARBA00004922"/>
    </source>
</evidence>
<keyword evidence="3" id="KW-0808">Transferase</keyword>
<dbReference type="InterPro" id="IPR040542">
    <property type="entry name" value="HMW1_D2"/>
</dbReference>
<name>A0A158CYZ7_9BURK</name>
<evidence type="ECO:0000313" key="5">
    <source>
        <dbReference type="EMBL" id="SAK87585.1"/>
    </source>
</evidence>
<sequence>MSTSFTVESFESCVYGGRIDEAIALLCELDRLYRENSITDPTTLMKPSDAWPQPHHSALLDRFASRVAAAIASLLGNTDFTLTDAQFDRLSAIRELIQDILGAAPLRNADHVAKKFLPSIDEEGNVRLPFPDAVRRLSVLCNSESRLALDFSACLRADPLPTLHLALATASELLPGSAHAHQKREAMLDWLSKRFDEIDNVRDIEMVPLVALYMFCTYAEIEHRHAIKRSINRLVRNTFSEVGFPDLVRRGESPQIRRVRPLMLVVLEAFRDGHSILRTHSLNLAAARAHFDIVAFCDFSAIGKLGREVFTQVLEFPANASFTQQLAMIRDYAQETSPEVLYMPSVGMSLLTICISNLRLAPLQIAGLGHPATTHSECIDYVSVEDDYVGDPACFSEALLRLPKDGQPYRPSAAFEPFEPAERTASERVNIAIPSSLMKLSPSLLAAFRKIVERSEVTLQFHFLTNGGNLLTLMHLRKVLEQALPGTTIQVVPLRPYMDYIRYLDSMDMFLSPFPFGNTNGIVDAFTVGLPGVCKTGREVFERIDGAMFMRAYMPGWMVADTADEYVEAAVRLANNRDERESIRKYMLDKNVVQRFFEGRPEVFGEMVLELVEQQRLKTA</sequence>
<keyword evidence="2" id="KW-0328">Glycosyltransferase</keyword>
<evidence type="ECO:0000313" key="6">
    <source>
        <dbReference type="Proteomes" id="UP000054624"/>
    </source>
</evidence>
<dbReference type="Pfam" id="PF18254">
    <property type="entry name" value="HMw1_D2"/>
    <property type="match status" value="1"/>
</dbReference>
<gene>
    <name evidence="5" type="ORF">AWB76_06200</name>
</gene>
<dbReference type="EMBL" id="FCOI02000030">
    <property type="protein sequence ID" value="SAK87585.1"/>
    <property type="molecule type" value="Genomic_DNA"/>
</dbReference>
<comment type="pathway">
    <text evidence="1">Protein modification; protein glycosylation.</text>
</comment>
<dbReference type="PANTHER" id="PTHR44835:SF1">
    <property type="entry name" value="PROTEIN O-GLCNAC TRANSFERASE"/>
    <property type="match status" value="1"/>
</dbReference>
<dbReference type="Gene3D" id="3.40.50.2000">
    <property type="entry name" value="Glycogen Phosphorylase B"/>
    <property type="match status" value="1"/>
</dbReference>
<protein>
    <submittedName>
        <fullName evidence="5">TPR repeat-containing protein</fullName>
    </submittedName>
</protein>
<dbReference type="InterPro" id="IPR051939">
    <property type="entry name" value="Glycosyltr_41/O-GlcNAc_trsf"/>
</dbReference>
<keyword evidence="6" id="KW-1185">Reference proteome</keyword>
<organism evidence="5 6">
    <name type="scientific">Caballeronia temeraria</name>
    <dbReference type="NCBI Taxonomy" id="1777137"/>
    <lineage>
        <taxon>Bacteria</taxon>
        <taxon>Pseudomonadati</taxon>
        <taxon>Pseudomonadota</taxon>
        <taxon>Betaproteobacteria</taxon>
        <taxon>Burkholderiales</taxon>
        <taxon>Burkholderiaceae</taxon>
        <taxon>Caballeronia</taxon>
    </lineage>
</organism>
<feature type="domain" description="HMW1" evidence="4">
    <location>
        <begin position="158"/>
        <end position="237"/>
    </location>
</feature>
<proteinExistence type="predicted"/>
<dbReference type="GO" id="GO:0016757">
    <property type="term" value="F:glycosyltransferase activity"/>
    <property type="evidence" value="ECO:0007669"/>
    <property type="project" value="UniProtKB-KW"/>
</dbReference>
<accession>A0A158CYZ7</accession>
<reference evidence="6" key="1">
    <citation type="submission" date="2016-01" db="EMBL/GenBank/DDBJ databases">
        <authorList>
            <person name="Peeters Charlotte."/>
        </authorList>
    </citation>
    <scope>NUCLEOTIDE SEQUENCE [LARGE SCALE GENOMIC DNA]</scope>
</reference>
<dbReference type="STRING" id="1777137.AWB76_06200"/>
<dbReference type="Gene3D" id="3.40.50.11380">
    <property type="match status" value="1"/>
</dbReference>
<evidence type="ECO:0000259" key="4">
    <source>
        <dbReference type="Pfam" id="PF18254"/>
    </source>
</evidence>
<dbReference type="Proteomes" id="UP000054624">
    <property type="component" value="Unassembled WGS sequence"/>
</dbReference>
<evidence type="ECO:0000256" key="3">
    <source>
        <dbReference type="ARBA" id="ARBA00022679"/>
    </source>
</evidence>
<evidence type="ECO:0000256" key="2">
    <source>
        <dbReference type="ARBA" id="ARBA00022676"/>
    </source>
</evidence>
<dbReference type="AlphaFoldDB" id="A0A158CYZ7"/>